<feature type="region of interest" description="Disordered" evidence="3">
    <location>
        <begin position="1"/>
        <end position="21"/>
    </location>
</feature>
<evidence type="ECO:0000256" key="1">
    <source>
        <dbReference type="ARBA" id="ARBA00005336"/>
    </source>
</evidence>
<feature type="compositionally biased region" description="Polar residues" evidence="3">
    <location>
        <begin position="614"/>
        <end position="624"/>
    </location>
</feature>
<proteinExistence type="inferred from homology"/>
<dbReference type="InterPro" id="IPR036881">
    <property type="entry name" value="Glyco_hydro_3_C_sf"/>
</dbReference>
<dbReference type="PROSITE" id="PS51820">
    <property type="entry name" value="PA14"/>
    <property type="match status" value="1"/>
</dbReference>
<evidence type="ECO:0000313" key="5">
    <source>
        <dbReference type="EMBL" id="MBJ7597589.1"/>
    </source>
</evidence>
<dbReference type="EMBL" id="JAEKNR010000068">
    <property type="protein sequence ID" value="MBJ7597589.1"/>
    <property type="molecule type" value="Genomic_DNA"/>
</dbReference>
<dbReference type="Gene3D" id="3.20.20.300">
    <property type="entry name" value="Glycoside hydrolase, family 3, N-terminal domain"/>
    <property type="match status" value="1"/>
</dbReference>
<dbReference type="InterPro" id="IPR050288">
    <property type="entry name" value="Cellulose_deg_GH3"/>
</dbReference>
<dbReference type="Pfam" id="PF14310">
    <property type="entry name" value="Fn3-like"/>
    <property type="match status" value="1"/>
</dbReference>
<dbReference type="InterPro" id="IPR011658">
    <property type="entry name" value="PA14_dom"/>
</dbReference>
<dbReference type="Pfam" id="PF00933">
    <property type="entry name" value="Glyco_hydro_3"/>
    <property type="match status" value="1"/>
</dbReference>
<dbReference type="InterPro" id="IPR013783">
    <property type="entry name" value="Ig-like_fold"/>
</dbReference>
<name>A0A934N8H0_9BACT</name>
<dbReference type="RefSeq" id="WP_338199942.1">
    <property type="nucleotide sequence ID" value="NZ_JAEKNR010000068.1"/>
</dbReference>
<dbReference type="Gene3D" id="2.60.120.380">
    <property type="match status" value="1"/>
</dbReference>
<accession>A0A934N8H0</accession>
<dbReference type="Gene3D" id="3.40.50.1700">
    <property type="entry name" value="Glycoside hydrolase family 3 C-terminal domain"/>
    <property type="match status" value="1"/>
</dbReference>
<gene>
    <name evidence="5" type="ORF">JF922_05830</name>
</gene>
<keyword evidence="6" id="KW-1185">Reference proteome</keyword>
<reference evidence="5" key="1">
    <citation type="submission" date="2020-10" db="EMBL/GenBank/DDBJ databases">
        <title>Ca. Dormibacterota MAGs.</title>
        <authorList>
            <person name="Montgomery K."/>
        </authorList>
    </citation>
    <scope>NUCLEOTIDE SEQUENCE [LARGE SCALE GENOMIC DNA]</scope>
    <source>
        <strain evidence="5">SC8812_S17_10</strain>
    </source>
</reference>
<protein>
    <submittedName>
        <fullName evidence="5">Glycoside hydrolase family 3 C-terminal domain-containing protein</fullName>
    </submittedName>
</protein>
<dbReference type="Pfam" id="PF01915">
    <property type="entry name" value="Glyco_hydro_3_C"/>
    <property type="match status" value="1"/>
</dbReference>
<dbReference type="InterPro" id="IPR017853">
    <property type="entry name" value="GH"/>
</dbReference>
<dbReference type="PANTHER" id="PTHR42715">
    <property type="entry name" value="BETA-GLUCOSIDASE"/>
    <property type="match status" value="1"/>
</dbReference>
<dbReference type="InterPro" id="IPR002772">
    <property type="entry name" value="Glyco_hydro_3_C"/>
</dbReference>
<feature type="region of interest" description="Disordered" evidence="3">
    <location>
        <begin position="614"/>
        <end position="634"/>
    </location>
</feature>
<comment type="similarity">
    <text evidence="1">Belongs to the glycosyl hydrolase 3 family.</text>
</comment>
<dbReference type="SUPFAM" id="SSF51445">
    <property type="entry name" value="(Trans)glycosidases"/>
    <property type="match status" value="1"/>
</dbReference>
<feature type="domain" description="PA14" evidence="4">
    <location>
        <begin position="385"/>
        <end position="521"/>
    </location>
</feature>
<dbReference type="InterPro" id="IPR026891">
    <property type="entry name" value="Fn3-like"/>
</dbReference>
<comment type="caution">
    <text evidence="5">The sequence shown here is derived from an EMBL/GenBank/DDBJ whole genome shotgun (WGS) entry which is preliminary data.</text>
</comment>
<dbReference type="InterPro" id="IPR001764">
    <property type="entry name" value="Glyco_hydro_3_N"/>
</dbReference>
<dbReference type="InterPro" id="IPR037524">
    <property type="entry name" value="PA14/GLEYA"/>
</dbReference>
<dbReference type="AlphaFoldDB" id="A0A934N8H0"/>
<dbReference type="InterPro" id="IPR036962">
    <property type="entry name" value="Glyco_hydro_3_N_sf"/>
</dbReference>
<dbReference type="Gene3D" id="2.60.40.10">
    <property type="entry name" value="Immunoglobulins"/>
    <property type="match status" value="1"/>
</dbReference>
<sequence length="787" mass="83568">MNPGRRQPTGPAAPASAASDDRRVQALIDQMTLDEKVSFVHGVPDPEGSGAAGYIPGVPRLGIPELRLADGPVGIRVKQQATAMPAPIALGSSFDDRLAHEFGVVVGREGRALGQDVLLSPMTNIIRVPHAGRNFETFGEDPLLSARMVVAQVRGIQSQGLIATVKHLAANNQEADRMTVNAVVDEQTLREIELPAFQSAVDAGVGSVMCAYNKVNGTFASENHELLTAILKDEWGFTGWVMSDWGATHSTAAITRGLDQEMPDGEHLGDALKAAVRDGTVPESAIDDAVTRILRQMERFGLLDGRRPPHLEREPDVAAEVARRVAEGGAVLLRNRDAVLPLDGENPVDIAVVGAAAWSPKVDGGGSSHVVCEFAGAPVEAIRRRASGGSTVTYSVGARMEGTPIPADAVSPGLPAVDGANITIPQRQNFSFVGSVTVPTTGEYRFSIDTTNGYGTVQVADGDEVVAGRTTAGAYVHLEAGTHALRLTGRADSAADMLLNLTWVTPDVLQRDFEQAVAAAGSAQDAVVFAFDNNTEGADRPSLSLPGNQDALISAIASVNPNTIVVLNTASSVTMPWLDEVAAVLDMWYPGQEGAEATSRLLFGDANPSGKLSQSFPVAESQTPVAGDPRRYPGVDGEEEYAEGIYVGYRWYQKQRQEPLFPFGHGLSYTSFEYTGLAISARDQDLTARFTLTNTGSRAGDEVAQLYLGPSPDVTAPQAVASLAGYEKVRLLPGESHQVEITLDRRQLRCWDVASHAWVLGAGVRTVWVGPSSANLPLRTTVDVTRP</sequence>
<dbReference type="PANTHER" id="PTHR42715:SF10">
    <property type="entry name" value="BETA-GLUCOSIDASE"/>
    <property type="match status" value="1"/>
</dbReference>
<dbReference type="Proteomes" id="UP000612893">
    <property type="component" value="Unassembled WGS sequence"/>
</dbReference>
<dbReference type="SMART" id="SM01217">
    <property type="entry name" value="Fn3_like"/>
    <property type="match status" value="1"/>
</dbReference>
<keyword evidence="2 5" id="KW-0378">Hydrolase</keyword>
<evidence type="ECO:0000259" key="4">
    <source>
        <dbReference type="PROSITE" id="PS51820"/>
    </source>
</evidence>
<dbReference type="GO" id="GO:0004553">
    <property type="term" value="F:hydrolase activity, hydrolyzing O-glycosyl compounds"/>
    <property type="evidence" value="ECO:0007669"/>
    <property type="project" value="InterPro"/>
</dbReference>
<dbReference type="SMART" id="SM00758">
    <property type="entry name" value="PA14"/>
    <property type="match status" value="1"/>
</dbReference>
<organism evidence="5 6">
    <name type="scientific">Candidatus Nephthysia bennettiae</name>
    <dbReference type="NCBI Taxonomy" id="3127016"/>
    <lineage>
        <taxon>Bacteria</taxon>
        <taxon>Bacillati</taxon>
        <taxon>Candidatus Dormiibacterota</taxon>
        <taxon>Candidatus Dormibacteria</taxon>
        <taxon>Candidatus Dormibacterales</taxon>
        <taxon>Candidatus Dormibacteraceae</taxon>
        <taxon>Candidatus Nephthysia</taxon>
    </lineage>
</organism>
<dbReference type="GO" id="GO:0005975">
    <property type="term" value="P:carbohydrate metabolic process"/>
    <property type="evidence" value="ECO:0007669"/>
    <property type="project" value="InterPro"/>
</dbReference>
<evidence type="ECO:0000313" key="6">
    <source>
        <dbReference type="Proteomes" id="UP000612893"/>
    </source>
</evidence>
<dbReference type="SUPFAM" id="SSF52279">
    <property type="entry name" value="Beta-D-glucan exohydrolase, C-terminal domain"/>
    <property type="match status" value="1"/>
</dbReference>
<evidence type="ECO:0000256" key="2">
    <source>
        <dbReference type="ARBA" id="ARBA00022801"/>
    </source>
</evidence>
<dbReference type="PRINTS" id="PR00133">
    <property type="entry name" value="GLHYDRLASE3"/>
</dbReference>
<evidence type="ECO:0000256" key="3">
    <source>
        <dbReference type="SAM" id="MobiDB-lite"/>
    </source>
</evidence>